<dbReference type="SUPFAM" id="SSF48695">
    <property type="entry name" value="Multiheme cytochromes"/>
    <property type="match status" value="1"/>
</dbReference>
<dbReference type="Proteomes" id="UP000286095">
    <property type="component" value="Unassembled WGS sequence"/>
</dbReference>
<dbReference type="GO" id="GO:0042279">
    <property type="term" value="F:nitrite reductase (cytochrome, ammonia-forming) activity"/>
    <property type="evidence" value="ECO:0007669"/>
    <property type="project" value="UniProtKB-EC"/>
</dbReference>
<feature type="transmembrane region" description="Helical" evidence="11">
    <location>
        <begin position="5"/>
        <end position="23"/>
    </location>
</feature>
<keyword evidence="6" id="KW-0732">Signal</keyword>
<dbReference type="AlphaFoldDB" id="A0A424YYE4"/>
<evidence type="ECO:0000256" key="2">
    <source>
        <dbReference type="ARBA" id="ARBA00009288"/>
    </source>
</evidence>
<comment type="similarity">
    <text evidence="2">Belongs to the cytochrome c-552 family.</text>
</comment>
<dbReference type="GO" id="GO:0020037">
    <property type="term" value="F:heme binding"/>
    <property type="evidence" value="ECO:0007669"/>
    <property type="project" value="TreeGrafter"/>
</dbReference>
<dbReference type="PANTHER" id="PTHR30633:SF0">
    <property type="entry name" value="CYTOCHROME C-552"/>
    <property type="match status" value="1"/>
</dbReference>
<dbReference type="Gene3D" id="1.20.140.10">
    <property type="entry name" value="Butyryl-CoA Dehydrogenase, subunit A, domain 3"/>
    <property type="match status" value="1"/>
</dbReference>
<proteinExistence type="inferred from homology"/>
<evidence type="ECO:0000256" key="5">
    <source>
        <dbReference type="ARBA" id="ARBA00022723"/>
    </source>
</evidence>
<evidence type="ECO:0000256" key="4">
    <source>
        <dbReference type="ARBA" id="ARBA00022617"/>
    </source>
</evidence>
<keyword evidence="11" id="KW-0812">Transmembrane</keyword>
<keyword evidence="8" id="KW-0560">Oxidoreductase</keyword>
<dbReference type="PANTHER" id="PTHR30633">
    <property type="entry name" value="CYTOCHROME C-552 RESPIRATORY NITRITE REDUCTASE"/>
    <property type="match status" value="1"/>
</dbReference>
<keyword evidence="5" id="KW-0479">Metal-binding</keyword>
<dbReference type="GO" id="GO:0019645">
    <property type="term" value="P:anaerobic electron transport chain"/>
    <property type="evidence" value="ECO:0007669"/>
    <property type="project" value="TreeGrafter"/>
</dbReference>
<dbReference type="InterPro" id="IPR036280">
    <property type="entry name" value="Multihaem_cyt_sf"/>
</dbReference>
<evidence type="ECO:0000256" key="9">
    <source>
        <dbReference type="ARBA" id="ARBA00023004"/>
    </source>
</evidence>
<gene>
    <name evidence="12" type="ORF">DZD40_07405</name>
</gene>
<evidence type="ECO:0000256" key="1">
    <source>
        <dbReference type="ARBA" id="ARBA00004196"/>
    </source>
</evidence>
<sequence length="606" mass="69986">MKKNILRLGIVMVFLFIGALVWLNHDISLKKQDQINKNILQASADFSLLSDDNPSFEEWGKVFPDHLKMYLENKEEQAQATEFGGNLSYSKLIRFPQLSLFWAGYAFSIDFNEERGHFYSFIDQMDTARNHKDFLNSHGVTFQAQPAACMNCHSGWAPWLIKNIAKGDFVAFNSTNYWTMVKNIPDLKDETKNSLTHAQAHGGKKMGITCADCHNSGDMGLRISRVAAINALLARGYEKDPIYGIKASREEMRTLVCSQCHVEYYFKPTQEQVNVMGESIMDDSSKKWWDGTYKTYDEHEFWRDANKAKQIQTKGIILTFPWNEWKKDKPFRIEMLDDYYDKIYDIFSADFIHKLTKAQIIKIQHPESELYSGSVHAANGVSCADCHMPYIRQGAKKISLHNLSSPLKNINAACKACHQQSEEYLKAQVHDIQKSIAYKQRTAEYALASFIIDIKKLRDELASMEKFQTQGKIDDKKINEELKEILSLHRKSQMRVDFVNAENSTGFHNPRESSRILLQAIDMAKTGQIKLIELANANNIANFKTSHLGFKDMQKLNPGELYYQFDMNGYKAKQRYYIDEKVNIKPPKELLEYDKKLTPYEYKILD</sequence>
<keyword evidence="11" id="KW-1133">Transmembrane helix</keyword>
<comment type="catalytic activity">
    <reaction evidence="10">
        <text>6 Fe(III)-[cytochrome c] + NH4(+) + 2 H2O = 6 Fe(II)-[cytochrome c] + nitrite + 8 H(+)</text>
        <dbReference type="Rhea" id="RHEA:13089"/>
        <dbReference type="Rhea" id="RHEA-COMP:10350"/>
        <dbReference type="Rhea" id="RHEA-COMP:14399"/>
        <dbReference type="ChEBI" id="CHEBI:15377"/>
        <dbReference type="ChEBI" id="CHEBI:15378"/>
        <dbReference type="ChEBI" id="CHEBI:16301"/>
        <dbReference type="ChEBI" id="CHEBI:28938"/>
        <dbReference type="ChEBI" id="CHEBI:29033"/>
        <dbReference type="ChEBI" id="CHEBI:29034"/>
        <dbReference type="EC" id="1.7.2.2"/>
    </reaction>
</comment>
<dbReference type="EMBL" id="QURW01000030">
    <property type="protein sequence ID" value="RQD85928.1"/>
    <property type="molecule type" value="Genomic_DNA"/>
</dbReference>
<dbReference type="InterPro" id="IPR003321">
    <property type="entry name" value="Cyt_c552"/>
</dbReference>
<dbReference type="GO" id="GO:0030288">
    <property type="term" value="C:outer membrane-bounded periplasmic space"/>
    <property type="evidence" value="ECO:0007669"/>
    <property type="project" value="TreeGrafter"/>
</dbReference>
<keyword evidence="4" id="KW-0349">Heme</keyword>
<evidence type="ECO:0000256" key="10">
    <source>
        <dbReference type="ARBA" id="ARBA00049131"/>
    </source>
</evidence>
<dbReference type="EC" id="1.7.2.2" evidence="3"/>
<dbReference type="RefSeq" id="WP_124134703.1">
    <property type="nucleotide sequence ID" value="NZ_QURW01000030.1"/>
</dbReference>
<evidence type="ECO:0000313" key="12">
    <source>
        <dbReference type="EMBL" id="RQD85928.1"/>
    </source>
</evidence>
<dbReference type="STRING" id="1813019.A2J15_07500"/>
<comment type="caution">
    <text evidence="12">The sequence shown here is derived from an EMBL/GenBank/DDBJ whole genome shotgun (WGS) entry which is preliminary data.</text>
</comment>
<comment type="subcellular location">
    <subcellularLocation>
        <location evidence="1">Cell envelope</location>
    </subcellularLocation>
</comment>
<evidence type="ECO:0000256" key="7">
    <source>
        <dbReference type="ARBA" id="ARBA00022837"/>
    </source>
</evidence>
<dbReference type="CDD" id="cd00548">
    <property type="entry name" value="NrfA-like"/>
    <property type="match status" value="1"/>
</dbReference>
<keyword evidence="9" id="KW-0408">Iron</keyword>
<evidence type="ECO:0000256" key="3">
    <source>
        <dbReference type="ARBA" id="ARBA00011887"/>
    </source>
</evidence>
<keyword evidence="7" id="KW-0106">Calcium</keyword>
<dbReference type="Gene3D" id="1.10.1130.10">
    <property type="entry name" value="Flavocytochrome C3, Chain A"/>
    <property type="match status" value="1"/>
</dbReference>
<dbReference type="Pfam" id="PF02335">
    <property type="entry name" value="Cytochrom_C552"/>
    <property type="match status" value="1"/>
</dbReference>
<evidence type="ECO:0000256" key="8">
    <source>
        <dbReference type="ARBA" id="ARBA00023002"/>
    </source>
</evidence>
<organism evidence="12 13">
    <name type="scientific">Campylobacter hepaticus</name>
    <dbReference type="NCBI Taxonomy" id="1813019"/>
    <lineage>
        <taxon>Bacteria</taxon>
        <taxon>Pseudomonadati</taxon>
        <taxon>Campylobacterota</taxon>
        <taxon>Epsilonproteobacteria</taxon>
        <taxon>Campylobacterales</taxon>
        <taxon>Campylobacteraceae</taxon>
        <taxon>Campylobacter</taxon>
    </lineage>
</organism>
<protein>
    <recommendedName>
        <fullName evidence="3">nitrite reductase (cytochrome; ammonia-forming)</fullName>
        <ecNumber evidence="3">1.7.2.2</ecNumber>
    </recommendedName>
</protein>
<evidence type="ECO:0000313" key="13">
    <source>
        <dbReference type="Proteomes" id="UP000286095"/>
    </source>
</evidence>
<keyword evidence="11" id="KW-0472">Membrane</keyword>
<dbReference type="GO" id="GO:0046872">
    <property type="term" value="F:metal ion binding"/>
    <property type="evidence" value="ECO:0007669"/>
    <property type="project" value="UniProtKB-KW"/>
</dbReference>
<evidence type="ECO:0000256" key="11">
    <source>
        <dbReference type="SAM" id="Phobius"/>
    </source>
</evidence>
<accession>A0A424YYE4</accession>
<reference evidence="12 13" key="1">
    <citation type="submission" date="2018-08" db="EMBL/GenBank/DDBJ databases">
        <title>Survival mechanisms of Campylobacter hepaticus identified by genomic analysis and comparative transcriptomic analysis of in vivo and in vitro derived bacteria.</title>
        <authorList>
            <person name="Van T.T.H."/>
            <person name="Moore R.J."/>
        </authorList>
    </citation>
    <scope>NUCLEOTIDE SEQUENCE [LARGE SCALE GENOMIC DNA]</scope>
    <source>
        <strain evidence="12 13">54L</strain>
    </source>
</reference>
<evidence type="ECO:0000256" key="6">
    <source>
        <dbReference type="ARBA" id="ARBA00022729"/>
    </source>
</evidence>
<name>A0A424YYE4_9BACT</name>